<protein>
    <submittedName>
        <fullName evidence="2">Uncharacterized protein</fullName>
    </submittedName>
</protein>
<keyword evidence="1" id="KW-0812">Transmembrane</keyword>
<sequence>SGVGVCITVKILGLVMLCSAIIIFECWFRFFKKMTKDAEKAVNRVVEVQAP</sequence>
<proteinExistence type="predicted"/>
<feature type="transmembrane region" description="Helical" evidence="1">
    <location>
        <begin position="12"/>
        <end position="31"/>
    </location>
</feature>
<reference evidence="2 3" key="1">
    <citation type="submission" date="2021-06" db="EMBL/GenBank/DDBJ databases">
        <authorList>
            <person name="Palmer J.M."/>
        </authorList>
    </citation>
    <scope>NUCLEOTIDE SEQUENCE [LARGE SCALE GENOMIC DNA]</scope>
    <source>
        <strain evidence="2 3">XC_2019</strain>
        <tissue evidence="2">Muscle</tissue>
    </source>
</reference>
<name>A0ABV0RRY9_9TELE</name>
<keyword evidence="1" id="KW-1133">Transmembrane helix</keyword>
<comment type="caution">
    <text evidence="2">The sequence shown here is derived from an EMBL/GenBank/DDBJ whole genome shotgun (WGS) entry which is preliminary data.</text>
</comment>
<evidence type="ECO:0000313" key="2">
    <source>
        <dbReference type="EMBL" id="MEQ2210830.1"/>
    </source>
</evidence>
<evidence type="ECO:0000313" key="3">
    <source>
        <dbReference type="Proteomes" id="UP001434883"/>
    </source>
</evidence>
<gene>
    <name evidence="2" type="ORF">XENOCAPTIV_020165</name>
</gene>
<dbReference type="EMBL" id="JAHRIN010054745">
    <property type="protein sequence ID" value="MEQ2210830.1"/>
    <property type="molecule type" value="Genomic_DNA"/>
</dbReference>
<organism evidence="2 3">
    <name type="scientific">Xenoophorus captivus</name>
    <dbReference type="NCBI Taxonomy" id="1517983"/>
    <lineage>
        <taxon>Eukaryota</taxon>
        <taxon>Metazoa</taxon>
        <taxon>Chordata</taxon>
        <taxon>Craniata</taxon>
        <taxon>Vertebrata</taxon>
        <taxon>Euteleostomi</taxon>
        <taxon>Actinopterygii</taxon>
        <taxon>Neopterygii</taxon>
        <taxon>Teleostei</taxon>
        <taxon>Neoteleostei</taxon>
        <taxon>Acanthomorphata</taxon>
        <taxon>Ovalentaria</taxon>
        <taxon>Atherinomorphae</taxon>
        <taxon>Cyprinodontiformes</taxon>
        <taxon>Goodeidae</taxon>
        <taxon>Xenoophorus</taxon>
    </lineage>
</organism>
<evidence type="ECO:0000256" key="1">
    <source>
        <dbReference type="SAM" id="Phobius"/>
    </source>
</evidence>
<dbReference type="Proteomes" id="UP001434883">
    <property type="component" value="Unassembled WGS sequence"/>
</dbReference>
<keyword evidence="3" id="KW-1185">Reference proteome</keyword>
<keyword evidence="1" id="KW-0472">Membrane</keyword>
<feature type="non-terminal residue" evidence="2">
    <location>
        <position position="1"/>
    </location>
</feature>
<accession>A0ABV0RRY9</accession>